<comment type="caution">
    <text evidence="2">The sequence shown here is derived from an EMBL/GenBank/DDBJ whole genome shotgun (WGS) entry which is preliminary data.</text>
</comment>
<proteinExistence type="predicted"/>
<sequence>KKDLKDLFHNFYDEYFDASKITKSPTMNVETSNVEIPSHEEEVLRESFESLQEGSSSSTLNDDVQQSSEVVRVPSLNTKSVSKNMVPNVDEAST</sequence>
<evidence type="ECO:0000256" key="1">
    <source>
        <dbReference type="SAM" id="MobiDB-lite"/>
    </source>
</evidence>
<feature type="compositionally biased region" description="Polar residues" evidence="1">
    <location>
        <begin position="59"/>
        <end position="94"/>
    </location>
</feature>
<dbReference type="EMBL" id="BKCJ011307998">
    <property type="protein sequence ID" value="GFD18519.1"/>
    <property type="molecule type" value="Genomic_DNA"/>
</dbReference>
<organism evidence="2">
    <name type="scientific">Tanacetum cinerariifolium</name>
    <name type="common">Dalmatian daisy</name>
    <name type="synonym">Chrysanthemum cinerariifolium</name>
    <dbReference type="NCBI Taxonomy" id="118510"/>
    <lineage>
        <taxon>Eukaryota</taxon>
        <taxon>Viridiplantae</taxon>
        <taxon>Streptophyta</taxon>
        <taxon>Embryophyta</taxon>
        <taxon>Tracheophyta</taxon>
        <taxon>Spermatophyta</taxon>
        <taxon>Magnoliopsida</taxon>
        <taxon>eudicotyledons</taxon>
        <taxon>Gunneridae</taxon>
        <taxon>Pentapetalae</taxon>
        <taxon>asterids</taxon>
        <taxon>campanulids</taxon>
        <taxon>Asterales</taxon>
        <taxon>Asteraceae</taxon>
        <taxon>Asteroideae</taxon>
        <taxon>Anthemideae</taxon>
        <taxon>Anthemidinae</taxon>
        <taxon>Tanacetum</taxon>
    </lineage>
</organism>
<gene>
    <name evidence="2" type="ORF">Tci_890488</name>
</gene>
<protein>
    <recommendedName>
        <fullName evidence="3">Integrase, catalytic region, zinc finger, CCHC-type, peptidase aspartic, catalytic</fullName>
    </recommendedName>
</protein>
<feature type="region of interest" description="Disordered" evidence="1">
    <location>
        <begin position="32"/>
        <end position="94"/>
    </location>
</feature>
<reference evidence="2" key="1">
    <citation type="journal article" date="2019" name="Sci. Rep.">
        <title>Draft genome of Tanacetum cinerariifolium, the natural source of mosquito coil.</title>
        <authorList>
            <person name="Yamashiro T."/>
            <person name="Shiraishi A."/>
            <person name="Satake H."/>
            <person name="Nakayama K."/>
        </authorList>
    </citation>
    <scope>NUCLEOTIDE SEQUENCE</scope>
</reference>
<feature type="non-terminal residue" evidence="2">
    <location>
        <position position="1"/>
    </location>
</feature>
<accession>A0A699UAT6</accession>
<evidence type="ECO:0000313" key="2">
    <source>
        <dbReference type="EMBL" id="GFD18519.1"/>
    </source>
</evidence>
<evidence type="ECO:0008006" key="3">
    <source>
        <dbReference type="Google" id="ProtNLM"/>
    </source>
</evidence>
<dbReference type="AlphaFoldDB" id="A0A699UAT6"/>
<feature type="compositionally biased region" description="Basic and acidic residues" evidence="1">
    <location>
        <begin position="37"/>
        <end position="48"/>
    </location>
</feature>
<feature type="compositionally biased region" description="Low complexity" evidence="1">
    <location>
        <begin position="49"/>
        <end position="58"/>
    </location>
</feature>
<name>A0A699UAT6_TANCI</name>